<dbReference type="Pfam" id="PF03102">
    <property type="entry name" value="NeuB"/>
    <property type="match status" value="1"/>
</dbReference>
<dbReference type="PANTHER" id="PTHR42966:SF1">
    <property type="entry name" value="SIALIC ACID SYNTHASE"/>
    <property type="match status" value="1"/>
</dbReference>
<organism evidence="2 3">
    <name type="scientific">Alkalispirochaeta americana</name>
    <dbReference type="NCBI Taxonomy" id="159291"/>
    <lineage>
        <taxon>Bacteria</taxon>
        <taxon>Pseudomonadati</taxon>
        <taxon>Spirochaetota</taxon>
        <taxon>Spirochaetia</taxon>
        <taxon>Spirochaetales</taxon>
        <taxon>Spirochaetaceae</taxon>
        <taxon>Alkalispirochaeta</taxon>
    </lineage>
</organism>
<dbReference type="EMBL" id="FTMS01000030">
    <property type="protein sequence ID" value="SIR05181.1"/>
    <property type="molecule type" value="Genomic_DNA"/>
</dbReference>
<dbReference type="InterPro" id="IPR051690">
    <property type="entry name" value="PseI-like"/>
</dbReference>
<feature type="domain" description="AFP-like" evidence="1">
    <location>
        <begin position="274"/>
        <end position="330"/>
    </location>
</feature>
<evidence type="ECO:0000313" key="2">
    <source>
        <dbReference type="EMBL" id="SIR05181.1"/>
    </source>
</evidence>
<dbReference type="InterPro" id="IPR013785">
    <property type="entry name" value="Aldolase_TIM"/>
</dbReference>
<dbReference type="InterPro" id="IPR013132">
    <property type="entry name" value="PseI/NeuA/B-like_N"/>
</dbReference>
<dbReference type="AlphaFoldDB" id="A0A1N6XSL4"/>
<name>A0A1N6XSL4_9SPIO</name>
<evidence type="ECO:0000313" key="3">
    <source>
        <dbReference type="Proteomes" id="UP000186400"/>
    </source>
</evidence>
<evidence type="ECO:0000259" key="1">
    <source>
        <dbReference type="PROSITE" id="PS50844"/>
    </source>
</evidence>
<dbReference type="GO" id="GO:0016051">
    <property type="term" value="P:carbohydrate biosynthetic process"/>
    <property type="evidence" value="ECO:0007669"/>
    <property type="project" value="InterPro"/>
</dbReference>
<dbReference type="SUPFAM" id="SSF51569">
    <property type="entry name" value="Aldolase"/>
    <property type="match status" value="1"/>
</dbReference>
<accession>A0A1N6XSL4</accession>
<sequence>MNTKMIIAEIGSVHDGSFGNATFLIRAAAAAGANVVKFQTHIAEAETLRDAPMPPYFKGEPRYEYFQRTSFTPEQWAGLRAECTSCGVQFLSSPFSLEAVDLLESVGIDMYKIPSGEITNLPLLHKVAATGKPILLSSGMSDWSELDKAVETVQTGGPLVVMQCTSEYPTPPERVGLNVLSEIHQRYSCTLGFSDHTIGYAAPFAAAALGAQVIEKHFAFSRLMYGSDAKTSMEPDEFKVLSQGLHDIWKMLESPVDKNSVESLREMKMIFEKSIVASRALKEGQIIELADLAFKKPGTGIPAAHWEQVIGKTLAHNVEQDTQLHYKDLK</sequence>
<dbReference type="STRING" id="159291.SAMN05920897_1304"/>
<dbReference type="InterPro" id="IPR057736">
    <property type="entry name" value="SAF_PseI/NeuA/NeuB"/>
</dbReference>
<dbReference type="CDD" id="cd11615">
    <property type="entry name" value="SAF_NeuB_like"/>
    <property type="match status" value="1"/>
</dbReference>
<dbReference type="InterPro" id="IPR036732">
    <property type="entry name" value="AFP_Neu5c_C_sf"/>
</dbReference>
<reference evidence="3" key="1">
    <citation type="submission" date="2017-01" db="EMBL/GenBank/DDBJ databases">
        <authorList>
            <person name="Varghese N."/>
            <person name="Submissions S."/>
        </authorList>
    </citation>
    <scope>NUCLEOTIDE SEQUENCE [LARGE SCALE GENOMIC DNA]</scope>
    <source>
        <strain evidence="3">ASpG1</strain>
    </source>
</reference>
<dbReference type="SUPFAM" id="SSF51269">
    <property type="entry name" value="AFP III-like domain"/>
    <property type="match status" value="1"/>
</dbReference>
<dbReference type="SMART" id="SM00858">
    <property type="entry name" value="SAF"/>
    <property type="match status" value="1"/>
</dbReference>
<dbReference type="RefSeq" id="WP_076489934.1">
    <property type="nucleotide sequence ID" value="NZ_FTMS01000030.1"/>
</dbReference>
<dbReference type="PROSITE" id="PS50844">
    <property type="entry name" value="AFP_LIKE"/>
    <property type="match status" value="1"/>
</dbReference>
<dbReference type="InterPro" id="IPR006190">
    <property type="entry name" value="SAF_AFP_Neu5Ac"/>
</dbReference>
<dbReference type="Proteomes" id="UP000186400">
    <property type="component" value="Unassembled WGS sequence"/>
</dbReference>
<protein>
    <submittedName>
        <fullName evidence="2">N-acetylneuraminate synthase</fullName>
    </submittedName>
</protein>
<dbReference type="OrthoDB" id="9814210at2"/>
<proteinExistence type="predicted"/>
<dbReference type="Gene3D" id="3.90.1210.10">
    <property type="entry name" value="Antifreeze-like/N-acetylneuraminic acid synthase C-terminal domain"/>
    <property type="match status" value="1"/>
</dbReference>
<gene>
    <name evidence="2" type="ORF">SAMN05920897_1304</name>
</gene>
<dbReference type="InterPro" id="IPR013974">
    <property type="entry name" value="SAF"/>
</dbReference>
<dbReference type="PANTHER" id="PTHR42966">
    <property type="entry name" value="N-ACETYLNEURAMINATE SYNTHASE"/>
    <property type="match status" value="1"/>
</dbReference>
<dbReference type="Pfam" id="PF08666">
    <property type="entry name" value="SAF"/>
    <property type="match status" value="1"/>
</dbReference>
<keyword evidence="3" id="KW-1185">Reference proteome</keyword>
<dbReference type="GO" id="GO:0047444">
    <property type="term" value="F:N-acylneuraminate-9-phosphate synthase activity"/>
    <property type="evidence" value="ECO:0007669"/>
    <property type="project" value="TreeGrafter"/>
</dbReference>
<dbReference type="Gene3D" id="3.20.20.70">
    <property type="entry name" value="Aldolase class I"/>
    <property type="match status" value="1"/>
</dbReference>